<reference evidence="2 3" key="1">
    <citation type="journal article" date="2014" name="Science">
        <title>Plant genetics. Early allopolyploid evolution in the post-Neolithic Brassica napus oilseed genome.</title>
        <authorList>
            <person name="Chalhoub B."/>
            <person name="Denoeud F."/>
            <person name="Liu S."/>
            <person name="Parkin I.A."/>
            <person name="Tang H."/>
            <person name="Wang X."/>
            <person name="Chiquet J."/>
            <person name="Belcram H."/>
            <person name="Tong C."/>
            <person name="Samans B."/>
            <person name="Correa M."/>
            <person name="Da Silva C."/>
            <person name="Just J."/>
            <person name="Falentin C."/>
            <person name="Koh C.S."/>
            <person name="Le Clainche I."/>
            <person name="Bernard M."/>
            <person name="Bento P."/>
            <person name="Noel B."/>
            <person name="Labadie K."/>
            <person name="Alberti A."/>
            <person name="Charles M."/>
            <person name="Arnaud D."/>
            <person name="Guo H."/>
            <person name="Daviaud C."/>
            <person name="Alamery S."/>
            <person name="Jabbari K."/>
            <person name="Zhao M."/>
            <person name="Edger P.P."/>
            <person name="Chelaifa H."/>
            <person name="Tack D."/>
            <person name="Lassalle G."/>
            <person name="Mestiri I."/>
            <person name="Schnel N."/>
            <person name="Le Paslier M.C."/>
            <person name="Fan G."/>
            <person name="Renault V."/>
            <person name="Bayer P.E."/>
            <person name="Golicz A.A."/>
            <person name="Manoli S."/>
            <person name="Lee T.H."/>
            <person name="Thi V.H."/>
            <person name="Chalabi S."/>
            <person name="Hu Q."/>
            <person name="Fan C."/>
            <person name="Tollenaere R."/>
            <person name="Lu Y."/>
            <person name="Battail C."/>
            <person name="Shen J."/>
            <person name="Sidebottom C.H."/>
            <person name="Wang X."/>
            <person name="Canaguier A."/>
            <person name="Chauveau A."/>
            <person name="Berard A."/>
            <person name="Deniot G."/>
            <person name="Guan M."/>
            <person name="Liu Z."/>
            <person name="Sun F."/>
            <person name="Lim Y.P."/>
            <person name="Lyons E."/>
            <person name="Town C.D."/>
            <person name="Bancroft I."/>
            <person name="Wang X."/>
            <person name="Meng J."/>
            <person name="Ma J."/>
            <person name="Pires J.C."/>
            <person name="King G.J."/>
            <person name="Brunel D."/>
            <person name="Delourme R."/>
            <person name="Renard M."/>
            <person name="Aury J.M."/>
            <person name="Adams K.L."/>
            <person name="Batley J."/>
            <person name="Snowdon R.J."/>
            <person name="Tost J."/>
            <person name="Edwards D."/>
            <person name="Zhou Y."/>
            <person name="Hua W."/>
            <person name="Sharpe A.G."/>
            <person name="Paterson A.H."/>
            <person name="Guan C."/>
            <person name="Wincker P."/>
        </authorList>
    </citation>
    <scope>NUCLEOTIDE SEQUENCE [LARGE SCALE GENOMIC DNA]</scope>
    <source>
        <strain evidence="3">cv. Darmor-bzh</strain>
    </source>
</reference>
<proteinExistence type="predicted"/>
<dbReference type="AlphaFoldDB" id="A0A078GLR8"/>
<organism evidence="2 3">
    <name type="scientific">Brassica napus</name>
    <name type="common">Rape</name>
    <dbReference type="NCBI Taxonomy" id="3708"/>
    <lineage>
        <taxon>Eukaryota</taxon>
        <taxon>Viridiplantae</taxon>
        <taxon>Streptophyta</taxon>
        <taxon>Embryophyta</taxon>
        <taxon>Tracheophyta</taxon>
        <taxon>Spermatophyta</taxon>
        <taxon>Magnoliopsida</taxon>
        <taxon>eudicotyledons</taxon>
        <taxon>Gunneridae</taxon>
        <taxon>Pentapetalae</taxon>
        <taxon>rosids</taxon>
        <taxon>malvids</taxon>
        <taxon>Brassicales</taxon>
        <taxon>Brassicaceae</taxon>
        <taxon>Brassiceae</taxon>
        <taxon>Brassica</taxon>
    </lineage>
</organism>
<evidence type="ECO:0000313" key="3">
    <source>
        <dbReference type="Proteomes" id="UP000028999"/>
    </source>
</evidence>
<evidence type="ECO:0000313" key="1">
    <source>
        <dbReference type="EMBL" id="CAF2057285.1"/>
    </source>
</evidence>
<sequence>MIFLIKTLSLSSAPNLILSFSHSIQISFSPFPHLGFLYTTASFDFVRTFDWDRNCLNLLSYPACSVVEEQSWASLFKQGLRFFFRLFTKARYCHGDDITLKRQIRFNFCLYANGQEKKQSKIHHHKPLFQLSYLLFSIQSLSPLNSKDSSITKHVLEESTKAYFKGIQIDFVKERRLITADNGGGDLFVYLICN</sequence>
<reference evidence="2" key="2">
    <citation type="submission" date="2014-06" db="EMBL/GenBank/DDBJ databases">
        <authorList>
            <person name="Genoscope - CEA"/>
        </authorList>
    </citation>
    <scope>NUCLEOTIDE SEQUENCE</scope>
</reference>
<dbReference type="EMBL" id="LK032185">
    <property type="protein sequence ID" value="CDY26122.1"/>
    <property type="molecule type" value="Genomic_DNA"/>
</dbReference>
<name>A0A078GLR8_BRANA</name>
<reference evidence="1" key="3">
    <citation type="submission" date="2021-01" db="EMBL/GenBank/DDBJ databases">
        <authorList>
            <consortium name="Genoscope - CEA"/>
            <person name="William W."/>
        </authorList>
    </citation>
    <scope>NUCLEOTIDE SEQUENCE</scope>
</reference>
<keyword evidence="3" id="KW-1185">Reference proteome</keyword>
<dbReference type="Proteomes" id="UP000028999">
    <property type="component" value="Unassembled WGS sequence"/>
</dbReference>
<dbReference type="Gramene" id="CDY26122">
    <property type="protein sequence ID" value="CDY26122"/>
    <property type="gene ID" value="GSBRNA2T00034760001"/>
</dbReference>
<dbReference type="PaxDb" id="3708-A0A078GLR8"/>
<dbReference type="EMBL" id="HG994370">
    <property type="protein sequence ID" value="CAF2057285.1"/>
    <property type="molecule type" value="Genomic_DNA"/>
</dbReference>
<dbReference type="Proteomes" id="UP001295469">
    <property type="component" value="Chromosome C06"/>
</dbReference>
<accession>A0A078GLR8</accession>
<dbReference type="OMA" id="CLYANGQ"/>
<protein>
    <submittedName>
        <fullName evidence="1">(rape) hypothetical protein</fullName>
    </submittedName>
    <submittedName>
        <fullName evidence="2">BnaC06g10740D protein</fullName>
    </submittedName>
</protein>
<evidence type="ECO:0000313" key="2">
    <source>
        <dbReference type="EMBL" id="CDY26122.1"/>
    </source>
</evidence>
<gene>
    <name evidence="2" type="primary">BnaC06g10740D</name>
    <name evidence="1" type="ORF">DARMORV10_C06P15860.1</name>
    <name evidence="2" type="ORF">GSBRNA2T00034760001</name>
</gene>